<protein>
    <submittedName>
        <fullName evidence="2">Uncharacterized protein</fullName>
    </submittedName>
</protein>
<evidence type="ECO:0000313" key="3">
    <source>
        <dbReference type="Proteomes" id="UP001046870"/>
    </source>
</evidence>
<proteinExistence type="predicted"/>
<name>A0A9D3PBZ1_MEGAT</name>
<reference evidence="2" key="1">
    <citation type="submission" date="2021-01" db="EMBL/GenBank/DDBJ databases">
        <authorList>
            <person name="Zahm M."/>
            <person name="Roques C."/>
            <person name="Cabau C."/>
            <person name="Klopp C."/>
            <person name="Donnadieu C."/>
            <person name="Jouanno E."/>
            <person name="Lampietro C."/>
            <person name="Louis A."/>
            <person name="Herpin A."/>
            <person name="Echchiki A."/>
            <person name="Berthelot C."/>
            <person name="Parey E."/>
            <person name="Roest-Crollius H."/>
            <person name="Braasch I."/>
            <person name="Postlethwait J."/>
            <person name="Bobe J."/>
            <person name="Montfort J."/>
            <person name="Bouchez O."/>
            <person name="Begum T."/>
            <person name="Mejri S."/>
            <person name="Adams A."/>
            <person name="Chen W.-J."/>
            <person name="Guiguen Y."/>
        </authorList>
    </citation>
    <scope>NUCLEOTIDE SEQUENCE</scope>
    <source>
        <strain evidence="2">YG-15Mar2019-1</strain>
        <tissue evidence="2">Brain</tissue>
    </source>
</reference>
<gene>
    <name evidence="2" type="ORF">MATL_G00261020</name>
</gene>
<feature type="chain" id="PRO_5039610737" evidence="1">
    <location>
        <begin position="20"/>
        <end position="90"/>
    </location>
</feature>
<evidence type="ECO:0000313" key="2">
    <source>
        <dbReference type="EMBL" id="KAG7454554.1"/>
    </source>
</evidence>
<comment type="caution">
    <text evidence="2">The sequence shown here is derived from an EMBL/GenBank/DDBJ whole genome shotgun (WGS) entry which is preliminary data.</text>
</comment>
<evidence type="ECO:0000256" key="1">
    <source>
        <dbReference type="SAM" id="SignalP"/>
    </source>
</evidence>
<feature type="signal peptide" evidence="1">
    <location>
        <begin position="1"/>
        <end position="19"/>
    </location>
</feature>
<organism evidence="2 3">
    <name type="scientific">Megalops atlanticus</name>
    <name type="common">Tarpon</name>
    <name type="synonym">Clupea gigantea</name>
    <dbReference type="NCBI Taxonomy" id="7932"/>
    <lineage>
        <taxon>Eukaryota</taxon>
        <taxon>Metazoa</taxon>
        <taxon>Chordata</taxon>
        <taxon>Craniata</taxon>
        <taxon>Vertebrata</taxon>
        <taxon>Euteleostomi</taxon>
        <taxon>Actinopterygii</taxon>
        <taxon>Neopterygii</taxon>
        <taxon>Teleostei</taxon>
        <taxon>Elopiformes</taxon>
        <taxon>Megalopidae</taxon>
        <taxon>Megalops</taxon>
    </lineage>
</organism>
<keyword evidence="3" id="KW-1185">Reference proteome</keyword>
<sequence length="90" mass="9734">MNMMILCHVVFVDWARARASSPDPGALKVFWFGGLQGLDCRIWSVAAVNYAGDFVPLVKCAVPLLDRRWSGSSPVPDGGGTVHWSDLTSA</sequence>
<accession>A0A9D3PBZ1</accession>
<dbReference type="EMBL" id="JAFDVH010000025">
    <property type="protein sequence ID" value="KAG7454554.1"/>
    <property type="molecule type" value="Genomic_DNA"/>
</dbReference>
<keyword evidence="1" id="KW-0732">Signal</keyword>
<dbReference type="Proteomes" id="UP001046870">
    <property type="component" value="Chromosome 25"/>
</dbReference>
<dbReference type="AlphaFoldDB" id="A0A9D3PBZ1"/>